<dbReference type="SUPFAM" id="SSF81301">
    <property type="entry name" value="Nucleotidyltransferase"/>
    <property type="match status" value="1"/>
</dbReference>
<protein>
    <recommendedName>
        <fullName evidence="3">Nucleotidyl transferase AbiEii/AbiGii toxin family protein</fullName>
    </recommendedName>
</protein>
<name>A0A5Q2RKV3_9ACTN</name>
<dbReference type="EMBL" id="CP045851">
    <property type="protein sequence ID" value="QGG94490.1"/>
    <property type="molecule type" value="Genomic_DNA"/>
</dbReference>
<keyword evidence="2" id="KW-1185">Reference proteome</keyword>
<dbReference type="RefSeq" id="WP_153758596.1">
    <property type="nucleotide sequence ID" value="NZ_CP045851.1"/>
</dbReference>
<dbReference type="InterPro" id="IPR043519">
    <property type="entry name" value="NT_sf"/>
</dbReference>
<evidence type="ECO:0000313" key="1">
    <source>
        <dbReference type="EMBL" id="QGG94490.1"/>
    </source>
</evidence>
<organism evidence="1 2">
    <name type="scientific">Actinomarinicola tropica</name>
    <dbReference type="NCBI Taxonomy" id="2789776"/>
    <lineage>
        <taxon>Bacteria</taxon>
        <taxon>Bacillati</taxon>
        <taxon>Actinomycetota</taxon>
        <taxon>Acidimicrobiia</taxon>
        <taxon>Acidimicrobiales</taxon>
        <taxon>Iamiaceae</taxon>
        <taxon>Actinomarinicola</taxon>
    </lineage>
</organism>
<dbReference type="KEGG" id="atq:GH723_04885"/>
<sequence>MGLPDKIVELHRALDAADVPHAFGGALALAWCTQRARGTIDLDVNLFVPPARAEEVVAALPDGVAHDDADLARIRTEGQVRLWWESTPVDLFFNTTDFHERVAERIRDEPFLGVDVPFLSCRDLAVFKAFFDRTKDWADLEEMAAARTLDVEAVLGVLVAHLGGSDPRVERLRALRG</sequence>
<dbReference type="AlphaFoldDB" id="A0A5Q2RKV3"/>
<dbReference type="Proteomes" id="UP000334019">
    <property type="component" value="Chromosome"/>
</dbReference>
<evidence type="ECO:0008006" key="3">
    <source>
        <dbReference type="Google" id="ProtNLM"/>
    </source>
</evidence>
<evidence type="ECO:0000313" key="2">
    <source>
        <dbReference type="Proteomes" id="UP000334019"/>
    </source>
</evidence>
<reference evidence="1 2" key="1">
    <citation type="submission" date="2019-11" db="EMBL/GenBank/DDBJ databases">
        <authorList>
            <person name="He Y."/>
        </authorList>
    </citation>
    <scope>NUCLEOTIDE SEQUENCE [LARGE SCALE GENOMIC DNA]</scope>
    <source>
        <strain evidence="1 2">SCSIO 58843</strain>
    </source>
</reference>
<dbReference type="Gene3D" id="3.30.460.40">
    <property type="match status" value="1"/>
</dbReference>
<accession>A0A5Q2RKV3</accession>
<proteinExistence type="predicted"/>
<gene>
    <name evidence="1" type="ORF">GH723_04885</name>
</gene>